<dbReference type="Gene3D" id="2.10.10.20">
    <property type="entry name" value="Carbohydrate-binding module superfamily 5/12"/>
    <property type="match status" value="1"/>
</dbReference>
<organism evidence="1 2">
    <name type="scientific">Rhodoferax koreensis</name>
    <dbReference type="NCBI Taxonomy" id="1842727"/>
    <lineage>
        <taxon>Bacteria</taxon>
        <taxon>Pseudomonadati</taxon>
        <taxon>Pseudomonadota</taxon>
        <taxon>Betaproteobacteria</taxon>
        <taxon>Burkholderiales</taxon>
        <taxon>Comamonadaceae</taxon>
        <taxon>Rhodoferax</taxon>
    </lineage>
</organism>
<dbReference type="AlphaFoldDB" id="A0A1P8JTR6"/>
<dbReference type="KEGG" id="rhy:RD110_08125"/>
<evidence type="ECO:0000313" key="1">
    <source>
        <dbReference type="EMBL" id="APW37170.1"/>
    </source>
</evidence>
<protein>
    <submittedName>
        <fullName evidence="1">Uncharacterized protein</fullName>
    </submittedName>
</protein>
<sequence>MQPTPYTPSTNFAQDERANVGGRSTVRTDRVDAEFDAIEVSISDIERNLALIQRDDGKLLDALVEPYNLSATTKAFVQATKWNARGLWATLTAYAVNDMVDVSGASYICAVAHVSGNFAADYAAGKWQVFVTANNAAAQAFAPTATISSTNTQAAVVEVDAAARAASLPALSAFYGGF</sequence>
<dbReference type="STRING" id="1842727.RD110_08125"/>
<evidence type="ECO:0000313" key="2">
    <source>
        <dbReference type="Proteomes" id="UP000186609"/>
    </source>
</evidence>
<gene>
    <name evidence="1" type="ORF">RD110_08125</name>
</gene>
<keyword evidence="2" id="KW-1185">Reference proteome</keyword>
<dbReference type="RefSeq" id="WP_076198383.1">
    <property type="nucleotide sequence ID" value="NZ_CP019236.1"/>
</dbReference>
<reference evidence="1 2" key="1">
    <citation type="submission" date="2017-01" db="EMBL/GenBank/DDBJ databases">
        <authorList>
            <person name="Mah S.A."/>
            <person name="Swanson W.J."/>
            <person name="Moy G.W."/>
            <person name="Vacquier V.D."/>
        </authorList>
    </citation>
    <scope>NUCLEOTIDE SEQUENCE [LARGE SCALE GENOMIC DNA]</scope>
    <source>
        <strain evidence="1 2">DCY110</strain>
    </source>
</reference>
<dbReference type="EMBL" id="CP019236">
    <property type="protein sequence ID" value="APW37170.1"/>
    <property type="molecule type" value="Genomic_DNA"/>
</dbReference>
<dbReference type="Proteomes" id="UP000186609">
    <property type="component" value="Chromosome"/>
</dbReference>
<proteinExistence type="predicted"/>
<accession>A0A1P8JTR6</accession>
<dbReference type="OrthoDB" id="8613813at2"/>
<name>A0A1P8JTR6_9BURK</name>